<evidence type="ECO:0000313" key="7">
    <source>
        <dbReference type="Proteomes" id="UP000298642"/>
    </source>
</evidence>
<accession>A0A4D7AGE2</accession>
<evidence type="ECO:0000256" key="2">
    <source>
        <dbReference type="ARBA" id="ARBA00023004"/>
    </source>
</evidence>
<dbReference type="GO" id="GO:0051536">
    <property type="term" value="F:iron-sulfur cluster binding"/>
    <property type="evidence" value="ECO:0007669"/>
    <property type="project" value="UniProtKB-KW"/>
</dbReference>
<gene>
    <name evidence="6" type="ORF">EIO64_04565</name>
</gene>
<proteinExistence type="predicted"/>
<dbReference type="GO" id="GO:0043436">
    <property type="term" value="P:oxoacid metabolic process"/>
    <property type="evidence" value="ECO:0007669"/>
    <property type="project" value="UniProtKB-ARBA"/>
</dbReference>
<sequence length="366" mass="37512">MISKLERLLSGGTVTWDRLLVTDGLSPEAVEQITAVSPAAPDRVWVVIDHDTPAGSVAVAEKQKALLDWARQTGAVFRSGRGIGYALLLESGLREGEIVLSGGAHAAAVGAAGAVGLSLPPAELAGALESGQISLSPAPPLRLAVTGPLSPYLSVRDLAWTLIRSGQCSGKAVVIRAPQLTAAQAMDLCGLLGAAGAVTALCVREDFPADETVDLTALQPMATPPGDAARVVPAGETDGLRVNQVFIGGCGGGSLEALRETADLWRGRTVCPYVRVMVAPATSSVYVQALEEGLLDVFLDAGALVMNQGCSACWAQSQGRCDQAEVFVSTGSINCAGWAGRAHSGICLTTVRRAAQAALSGSLYGS</sequence>
<feature type="domain" description="Aconitase/3-isopropylmalate dehydratase large subunit alpha/beta/alpha" evidence="5">
    <location>
        <begin position="236"/>
        <end position="361"/>
    </location>
</feature>
<keyword evidence="4" id="KW-0456">Lyase</keyword>
<dbReference type="GO" id="GO:0046872">
    <property type="term" value="F:metal ion binding"/>
    <property type="evidence" value="ECO:0007669"/>
    <property type="project" value="UniProtKB-KW"/>
</dbReference>
<reference evidence="7" key="1">
    <citation type="submission" date="2018-12" db="EMBL/GenBank/DDBJ databases">
        <title>Dusodibacter welbiota gen. nov., sp. nov., isolated from human faeces and emended description of the Oscillibacter genus.</title>
        <authorList>
            <person name="Le Roy T."/>
            <person name="Van der Smissen P."/>
            <person name="Delzenne N."/>
            <person name="Muccioli G."/>
            <person name="Collet J.F."/>
            <person name="Cani P.D."/>
        </authorList>
    </citation>
    <scope>NUCLEOTIDE SEQUENCE [LARGE SCALE GENOMIC DNA]</scope>
    <source>
        <strain evidence="7">J115</strain>
    </source>
</reference>
<keyword evidence="7" id="KW-1185">Reference proteome</keyword>
<dbReference type="Gene3D" id="3.30.499.10">
    <property type="entry name" value="Aconitase, domain 3"/>
    <property type="match status" value="2"/>
</dbReference>
<dbReference type="InterPro" id="IPR001030">
    <property type="entry name" value="Acoase/IPM_deHydtase_lsu_aba"/>
</dbReference>
<evidence type="ECO:0000259" key="5">
    <source>
        <dbReference type="Pfam" id="PF00330"/>
    </source>
</evidence>
<evidence type="ECO:0000256" key="1">
    <source>
        <dbReference type="ARBA" id="ARBA00022723"/>
    </source>
</evidence>
<organism evidence="6 7">
    <name type="scientific">Dysosmobacter welbionis</name>
    <dbReference type="NCBI Taxonomy" id="2093857"/>
    <lineage>
        <taxon>Bacteria</taxon>
        <taxon>Bacillati</taxon>
        <taxon>Bacillota</taxon>
        <taxon>Clostridia</taxon>
        <taxon>Eubacteriales</taxon>
        <taxon>Oscillospiraceae</taxon>
        <taxon>Dysosmobacter</taxon>
    </lineage>
</organism>
<dbReference type="Pfam" id="PF00330">
    <property type="entry name" value="Aconitase"/>
    <property type="match status" value="2"/>
</dbReference>
<name>A0A4D7AGE2_9FIRM</name>
<keyword evidence="3" id="KW-0411">Iron-sulfur</keyword>
<dbReference type="AlphaFoldDB" id="A0A4D7AGE2"/>
<dbReference type="Proteomes" id="UP000298642">
    <property type="component" value="Chromosome"/>
</dbReference>
<dbReference type="InterPro" id="IPR050067">
    <property type="entry name" value="IPM_dehydratase_rel_enz"/>
</dbReference>
<protein>
    <recommendedName>
        <fullName evidence="5">Aconitase/3-isopropylmalate dehydratase large subunit alpha/beta/alpha domain-containing protein</fullName>
    </recommendedName>
</protein>
<dbReference type="SUPFAM" id="SSF53732">
    <property type="entry name" value="Aconitase iron-sulfur domain"/>
    <property type="match status" value="1"/>
</dbReference>
<dbReference type="InterPro" id="IPR036008">
    <property type="entry name" value="Aconitase_4Fe-4S_dom"/>
</dbReference>
<keyword evidence="1" id="KW-0479">Metal-binding</keyword>
<dbReference type="EMBL" id="CP034413">
    <property type="protein sequence ID" value="QCI58584.1"/>
    <property type="molecule type" value="Genomic_DNA"/>
</dbReference>
<dbReference type="RefSeq" id="WP_136890876.1">
    <property type="nucleotide sequence ID" value="NZ_CP034413.3"/>
</dbReference>
<feature type="domain" description="Aconitase/3-isopropylmalate dehydratase large subunit alpha/beta/alpha" evidence="5">
    <location>
        <begin position="17"/>
        <end position="165"/>
    </location>
</feature>
<evidence type="ECO:0000256" key="3">
    <source>
        <dbReference type="ARBA" id="ARBA00023014"/>
    </source>
</evidence>
<dbReference type="KEGG" id="obj:EIO64_04565"/>
<evidence type="ECO:0000256" key="4">
    <source>
        <dbReference type="ARBA" id="ARBA00023239"/>
    </source>
</evidence>
<dbReference type="GO" id="GO:0016829">
    <property type="term" value="F:lyase activity"/>
    <property type="evidence" value="ECO:0007669"/>
    <property type="project" value="UniProtKB-KW"/>
</dbReference>
<evidence type="ECO:0000313" key="6">
    <source>
        <dbReference type="EMBL" id="QCI58584.1"/>
    </source>
</evidence>
<dbReference type="PANTHER" id="PTHR43822">
    <property type="entry name" value="HOMOACONITASE, MITOCHONDRIAL-RELATED"/>
    <property type="match status" value="1"/>
</dbReference>
<keyword evidence="2" id="KW-0408">Iron</keyword>
<dbReference type="InterPro" id="IPR015931">
    <property type="entry name" value="Acnase/IPM_dHydase_lsu_aba_1/3"/>
</dbReference>
<dbReference type="PANTHER" id="PTHR43822:SF2">
    <property type="entry name" value="HOMOACONITASE, MITOCHONDRIAL"/>
    <property type="match status" value="1"/>
</dbReference>